<name>A0A7Z7K8A5_STRAG</name>
<evidence type="ECO:0000313" key="1">
    <source>
        <dbReference type="EMBL" id="SQA18404.1"/>
    </source>
</evidence>
<dbReference type="AlphaFoldDB" id="A0A7Z7K8A5"/>
<accession>A0A7Z7K8A5</accession>
<proteinExistence type="predicted"/>
<sequence>MKNKLFKIITTSLTIVTLGGVFVPSAIYANEVLQPETVVSLPSDINRDQLITEIISDIEKEGLPEVLNERPKRQKRGAAGLMATLIAKYGVRYVKTQLPKIIYKHIGKYVGNKIGEAAFVRIFGNIVDWGTGAAIEQALAQALQAAGIDAGTANTVATVTVTVASWLI</sequence>
<protein>
    <submittedName>
        <fullName evidence="1">Uncharacterized protein</fullName>
    </submittedName>
</protein>
<comment type="caution">
    <text evidence="1">The sequence shown here is derived from an EMBL/GenBank/DDBJ whole genome shotgun (WGS) entry which is preliminary data.</text>
</comment>
<dbReference type="RefSeq" id="WP_000791561.1">
    <property type="nucleotide sequence ID" value="NZ_CAACXY010000011.1"/>
</dbReference>
<reference evidence="1 2" key="1">
    <citation type="submission" date="2018-06" db="EMBL/GenBank/DDBJ databases">
        <authorList>
            <consortium name="Pathogen Informatics"/>
            <person name="Doyle S."/>
        </authorList>
    </citation>
    <scope>NUCLEOTIDE SEQUENCE [LARGE SCALE GENOMIC DNA]</scope>
    <source>
        <strain evidence="1 2">NCTC8181</strain>
    </source>
</reference>
<gene>
    <name evidence="1" type="ORF">NCTC8181_01452</name>
</gene>
<evidence type="ECO:0000313" key="2">
    <source>
        <dbReference type="Proteomes" id="UP000250200"/>
    </source>
</evidence>
<organism evidence="1 2">
    <name type="scientific">Streptococcus agalactiae</name>
    <dbReference type="NCBI Taxonomy" id="1311"/>
    <lineage>
        <taxon>Bacteria</taxon>
        <taxon>Bacillati</taxon>
        <taxon>Bacillota</taxon>
        <taxon>Bacilli</taxon>
        <taxon>Lactobacillales</taxon>
        <taxon>Streptococcaceae</taxon>
        <taxon>Streptococcus</taxon>
    </lineage>
</organism>
<dbReference type="Proteomes" id="UP000250200">
    <property type="component" value="Unassembled WGS sequence"/>
</dbReference>
<dbReference type="EMBL" id="UAVB01000001">
    <property type="protein sequence ID" value="SQA18404.1"/>
    <property type="molecule type" value="Genomic_DNA"/>
</dbReference>